<keyword evidence="8" id="KW-1185">Reference proteome</keyword>
<dbReference type="PANTHER" id="PTHR21231:SF8">
    <property type="entry name" value="GPN-LOOP GTPASE 1"/>
    <property type="match status" value="1"/>
</dbReference>
<feature type="compositionally biased region" description="Acidic residues" evidence="6">
    <location>
        <begin position="234"/>
        <end position="246"/>
    </location>
</feature>
<evidence type="ECO:0000256" key="2">
    <source>
        <dbReference type="ARBA" id="ARBA00022741"/>
    </source>
</evidence>
<comment type="function">
    <text evidence="5">Small GTPase required for proper nuclear import of RNA polymerase II (RNAPII). May act at an RNAP assembly step prior to nuclear import.</text>
</comment>
<sequence length="265" mass="30456">MPFEANIDIRDTVYYQEVMKQWVIFLSVLPYQFLRLYSPRYNLGPNGGILTSLNLFATKFDQVLTLIEKRADTVDYVVLDTPGQIEIFTWSASGAIITDAIASILYKTKLPFILVFNKTDVQPHDFAVDRNYMDSLMNSMSLVLDEFYNHLTAVGVSSVTGDGMKEFFAAVDGARAEYETEYRPEHDRLMKEREAELNVHQAESVSRLMRDLSVKEPWKGPGRDPRAESWANTEPEDNEDEDDSGEEIDRSKWFYLFAVRHSFGC</sequence>
<dbReference type="InterPro" id="IPR004130">
    <property type="entry name" value="Gpn"/>
</dbReference>
<dbReference type="GO" id="GO:0005634">
    <property type="term" value="C:nucleus"/>
    <property type="evidence" value="ECO:0007669"/>
    <property type="project" value="UniProtKB-SubCell"/>
</dbReference>
<keyword evidence="2 5" id="KW-0547">Nucleotide-binding</keyword>
<feature type="region of interest" description="Disordered" evidence="6">
    <location>
        <begin position="215"/>
        <end position="246"/>
    </location>
</feature>
<dbReference type="GO" id="GO:0003924">
    <property type="term" value="F:GTPase activity"/>
    <property type="evidence" value="ECO:0007669"/>
    <property type="project" value="TreeGrafter"/>
</dbReference>
<dbReference type="GO" id="GO:0005525">
    <property type="term" value="F:GTP binding"/>
    <property type="evidence" value="ECO:0007669"/>
    <property type="project" value="UniProtKB-KW"/>
</dbReference>
<evidence type="ECO:0000256" key="5">
    <source>
        <dbReference type="RuleBase" id="RU365059"/>
    </source>
</evidence>
<dbReference type="PANTHER" id="PTHR21231">
    <property type="entry name" value="XPA-BINDING PROTEIN 1-RELATED"/>
    <property type="match status" value="1"/>
</dbReference>
<protein>
    <recommendedName>
        <fullName evidence="5">GPN-loop GTPase</fullName>
        <ecNumber evidence="5">3.6.5.-</ecNumber>
    </recommendedName>
</protein>
<dbReference type="EC" id="3.6.5.-" evidence="5"/>
<evidence type="ECO:0000313" key="8">
    <source>
        <dbReference type="Proteomes" id="UP000886523"/>
    </source>
</evidence>
<dbReference type="Proteomes" id="UP000886523">
    <property type="component" value="Unassembled WGS sequence"/>
</dbReference>
<proteinExistence type="inferred from homology"/>
<dbReference type="Pfam" id="PF03029">
    <property type="entry name" value="ATP_bind_1"/>
    <property type="match status" value="1"/>
</dbReference>
<dbReference type="Gene3D" id="3.40.50.300">
    <property type="entry name" value="P-loop containing nucleotide triphosphate hydrolases"/>
    <property type="match status" value="2"/>
</dbReference>
<evidence type="ECO:0000313" key="7">
    <source>
        <dbReference type="EMBL" id="KAF9510870.1"/>
    </source>
</evidence>
<comment type="subcellular location">
    <subcellularLocation>
        <location evidence="5">Cytoplasm</location>
    </subcellularLocation>
    <subcellularLocation>
        <location evidence="5">Nucleus</location>
    </subcellularLocation>
</comment>
<keyword evidence="4 5" id="KW-0342">GTP-binding</keyword>
<organism evidence="7 8">
    <name type="scientific">Hydnum rufescens UP504</name>
    <dbReference type="NCBI Taxonomy" id="1448309"/>
    <lineage>
        <taxon>Eukaryota</taxon>
        <taxon>Fungi</taxon>
        <taxon>Dikarya</taxon>
        <taxon>Basidiomycota</taxon>
        <taxon>Agaricomycotina</taxon>
        <taxon>Agaricomycetes</taxon>
        <taxon>Cantharellales</taxon>
        <taxon>Hydnaceae</taxon>
        <taxon>Hydnum</taxon>
    </lineage>
</organism>
<comment type="similarity">
    <text evidence="1 5">Belongs to the GPN-loop GTPase family.</text>
</comment>
<keyword evidence="3 5" id="KW-0378">Hydrolase</keyword>
<dbReference type="GO" id="GO:0005737">
    <property type="term" value="C:cytoplasm"/>
    <property type="evidence" value="ECO:0007669"/>
    <property type="project" value="UniProtKB-SubCell"/>
</dbReference>
<dbReference type="OrthoDB" id="243313at2759"/>
<evidence type="ECO:0000256" key="3">
    <source>
        <dbReference type="ARBA" id="ARBA00022801"/>
    </source>
</evidence>
<dbReference type="InterPro" id="IPR027417">
    <property type="entry name" value="P-loop_NTPase"/>
</dbReference>
<dbReference type="AlphaFoldDB" id="A0A9P6ASZ9"/>
<accession>A0A9P6ASZ9</accession>
<reference evidence="7" key="1">
    <citation type="journal article" date="2020" name="Nat. Commun.">
        <title>Large-scale genome sequencing of mycorrhizal fungi provides insights into the early evolution of symbiotic traits.</title>
        <authorList>
            <person name="Miyauchi S."/>
            <person name="Kiss E."/>
            <person name="Kuo A."/>
            <person name="Drula E."/>
            <person name="Kohler A."/>
            <person name="Sanchez-Garcia M."/>
            <person name="Morin E."/>
            <person name="Andreopoulos B."/>
            <person name="Barry K.W."/>
            <person name="Bonito G."/>
            <person name="Buee M."/>
            <person name="Carver A."/>
            <person name="Chen C."/>
            <person name="Cichocki N."/>
            <person name="Clum A."/>
            <person name="Culley D."/>
            <person name="Crous P.W."/>
            <person name="Fauchery L."/>
            <person name="Girlanda M."/>
            <person name="Hayes R.D."/>
            <person name="Keri Z."/>
            <person name="LaButti K."/>
            <person name="Lipzen A."/>
            <person name="Lombard V."/>
            <person name="Magnuson J."/>
            <person name="Maillard F."/>
            <person name="Murat C."/>
            <person name="Nolan M."/>
            <person name="Ohm R.A."/>
            <person name="Pangilinan J."/>
            <person name="Pereira M.F."/>
            <person name="Perotto S."/>
            <person name="Peter M."/>
            <person name="Pfister S."/>
            <person name="Riley R."/>
            <person name="Sitrit Y."/>
            <person name="Stielow J.B."/>
            <person name="Szollosi G."/>
            <person name="Zifcakova L."/>
            <person name="Stursova M."/>
            <person name="Spatafora J.W."/>
            <person name="Tedersoo L."/>
            <person name="Vaario L.M."/>
            <person name="Yamada A."/>
            <person name="Yan M."/>
            <person name="Wang P."/>
            <person name="Xu J."/>
            <person name="Bruns T."/>
            <person name="Baldrian P."/>
            <person name="Vilgalys R."/>
            <person name="Dunand C."/>
            <person name="Henrissat B."/>
            <person name="Grigoriev I.V."/>
            <person name="Hibbett D."/>
            <person name="Nagy L.G."/>
            <person name="Martin F.M."/>
        </authorList>
    </citation>
    <scope>NUCLEOTIDE SEQUENCE</scope>
    <source>
        <strain evidence="7">UP504</strain>
    </source>
</reference>
<evidence type="ECO:0000256" key="1">
    <source>
        <dbReference type="ARBA" id="ARBA00005290"/>
    </source>
</evidence>
<feature type="compositionally biased region" description="Basic and acidic residues" evidence="6">
    <location>
        <begin position="215"/>
        <end position="227"/>
    </location>
</feature>
<comment type="subunit">
    <text evidence="5">Binds to RNA polymerase II.</text>
</comment>
<evidence type="ECO:0000256" key="4">
    <source>
        <dbReference type="ARBA" id="ARBA00023134"/>
    </source>
</evidence>
<evidence type="ECO:0000256" key="6">
    <source>
        <dbReference type="SAM" id="MobiDB-lite"/>
    </source>
</evidence>
<name>A0A9P6ASZ9_9AGAM</name>
<gene>
    <name evidence="7" type="ORF">BS47DRAFT_1347349</name>
</gene>
<dbReference type="EMBL" id="MU129008">
    <property type="protein sequence ID" value="KAF9510870.1"/>
    <property type="molecule type" value="Genomic_DNA"/>
</dbReference>
<comment type="caution">
    <text evidence="7">The sequence shown here is derived from an EMBL/GenBank/DDBJ whole genome shotgun (WGS) entry which is preliminary data.</text>
</comment>
<keyword evidence="5" id="KW-0963">Cytoplasm</keyword>
<dbReference type="SUPFAM" id="SSF52540">
    <property type="entry name" value="P-loop containing nucleoside triphosphate hydrolases"/>
    <property type="match status" value="1"/>
</dbReference>